<evidence type="ECO:0000256" key="1">
    <source>
        <dbReference type="ARBA" id="ARBA00004442"/>
    </source>
</evidence>
<keyword evidence="9" id="KW-1185">Reference proteome</keyword>
<comment type="subcellular location">
    <subcellularLocation>
        <location evidence="1">Cell outer membrane</location>
    </subcellularLocation>
</comment>
<evidence type="ECO:0000256" key="4">
    <source>
        <dbReference type="ARBA" id="ARBA00023136"/>
    </source>
</evidence>
<dbReference type="SUPFAM" id="SSF48452">
    <property type="entry name" value="TPR-like"/>
    <property type="match status" value="1"/>
</dbReference>
<keyword evidence="5" id="KW-0998">Cell outer membrane</keyword>
<dbReference type="InterPro" id="IPR012944">
    <property type="entry name" value="SusD_RagB_dom"/>
</dbReference>
<dbReference type="EMBL" id="JAJADQ010000009">
    <property type="protein sequence ID" value="MCB2379236.1"/>
    <property type="molecule type" value="Genomic_DNA"/>
</dbReference>
<dbReference type="Proteomes" id="UP001165297">
    <property type="component" value="Unassembled WGS sequence"/>
</dbReference>
<dbReference type="Pfam" id="PF14322">
    <property type="entry name" value="SusD-like_3"/>
    <property type="match status" value="1"/>
</dbReference>
<dbReference type="PROSITE" id="PS51257">
    <property type="entry name" value="PROKAR_LIPOPROTEIN"/>
    <property type="match status" value="1"/>
</dbReference>
<dbReference type="CDD" id="cd08977">
    <property type="entry name" value="SusD"/>
    <property type="match status" value="1"/>
</dbReference>
<dbReference type="InterPro" id="IPR033985">
    <property type="entry name" value="SusD-like_N"/>
</dbReference>
<evidence type="ECO:0000259" key="7">
    <source>
        <dbReference type="Pfam" id="PF14322"/>
    </source>
</evidence>
<evidence type="ECO:0000256" key="3">
    <source>
        <dbReference type="ARBA" id="ARBA00022729"/>
    </source>
</evidence>
<comment type="caution">
    <text evidence="8">The sequence shown here is derived from an EMBL/GenBank/DDBJ whole genome shotgun (WGS) entry which is preliminary data.</text>
</comment>
<dbReference type="Gene3D" id="1.25.40.390">
    <property type="match status" value="1"/>
</dbReference>
<feature type="domain" description="SusD-like N-terminal" evidence="7">
    <location>
        <begin position="61"/>
        <end position="217"/>
    </location>
</feature>
<dbReference type="InterPro" id="IPR011990">
    <property type="entry name" value="TPR-like_helical_dom_sf"/>
</dbReference>
<evidence type="ECO:0000313" key="8">
    <source>
        <dbReference type="EMBL" id="MCB2379236.1"/>
    </source>
</evidence>
<reference evidence="8" key="1">
    <citation type="submission" date="2021-10" db="EMBL/GenBank/DDBJ databases">
        <authorList>
            <person name="Dean J.D."/>
            <person name="Kim M.K."/>
            <person name="Newey C.N."/>
            <person name="Stoker T.S."/>
            <person name="Thompson D.W."/>
            <person name="Grose J.H."/>
        </authorList>
    </citation>
    <scope>NUCLEOTIDE SEQUENCE</scope>
    <source>
        <strain evidence="8">BT635</strain>
    </source>
</reference>
<accession>A0ABS8AHB5</accession>
<keyword evidence="3" id="KW-0732">Signal</keyword>
<evidence type="ECO:0000259" key="6">
    <source>
        <dbReference type="Pfam" id="PF07980"/>
    </source>
</evidence>
<evidence type="ECO:0000313" key="9">
    <source>
        <dbReference type="Proteomes" id="UP001165297"/>
    </source>
</evidence>
<proteinExistence type="inferred from homology"/>
<comment type="similarity">
    <text evidence="2">Belongs to the SusD family.</text>
</comment>
<protein>
    <submittedName>
        <fullName evidence="8">RagB/SusD family nutrient uptake outer membrane protein</fullName>
    </submittedName>
</protein>
<sequence length="503" mass="54917">MKKIVYPILAAVLLTTGCDSVLEKQPLPSVTPVNFFQNRDDAEAAITAAYDALQQEGTYGLDLIAIGEMPSDNATSSNDDVIPLDKFIWRPTTKQVRTIYTASFIGINRADAVIKYVPGIEMPAARKNEILGEARFLRALHFFNLVRLYGGVPLRLEPTETAEPGALNLGRASTEQVYQQIVDDLTQAAELAPAGSANDRSRATRGSANALLARVQLTQRNWGAAAAAAEKVISSNLYVLAGTPKELYPANNNRESVFEVQFAGADDGGNIFPDVALPAPPATFSFPKFNIPTPELLGGAPNGADTATYLATDPQQRRTDRRWAFVGVKPGGRDHVSFINGGKNASNDNDKGAFVYKWSGNPNGFNSADNTYVLRFADVLLMQAEALNEQNQSAAALVPLNRVRTRAGLTELTSTSPEAASQTTLRNEIDRQRRLELAFEGERWFDLLRYARHEAATPSVNHPKDAFDEILAQLGRRDANYLLLPIPQQETNNNPNVTQNPGY</sequence>
<dbReference type="Pfam" id="PF07980">
    <property type="entry name" value="SusD_RagB"/>
    <property type="match status" value="1"/>
</dbReference>
<feature type="domain" description="RagB/SusD" evidence="6">
    <location>
        <begin position="344"/>
        <end position="503"/>
    </location>
</feature>
<evidence type="ECO:0000256" key="2">
    <source>
        <dbReference type="ARBA" id="ARBA00006275"/>
    </source>
</evidence>
<keyword evidence="4" id="KW-0472">Membrane</keyword>
<organism evidence="8 9">
    <name type="scientific">Hymenobacter nitidus</name>
    <dbReference type="NCBI Taxonomy" id="2880929"/>
    <lineage>
        <taxon>Bacteria</taxon>
        <taxon>Pseudomonadati</taxon>
        <taxon>Bacteroidota</taxon>
        <taxon>Cytophagia</taxon>
        <taxon>Cytophagales</taxon>
        <taxon>Hymenobacteraceae</taxon>
        <taxon>Hymenobacter</taxon>
    </lineage>
</organism>
<gene>
    <name evidence="8" type="ORF">LGH70_16680</name>
</gene>
<name>A0ABS8AHB5_9BACT</name>
<dbReference type="RefSeq" id="WP_226187866.1">
    <property type="nucleotide sequence ID" value="NZ_JAJADQ010000009.1"/>
</dbReference>
<evidence type="ECO:0000256" key="5">
    <source>
        <dbReference type="ARBA" id="ARBA00023237"/>
    </source>
</evidence>